<organism evidence="5 6">
    <name type="scientific">Delftia lacustris</name>
    <dbReference type="NCBI Taxonomy" id="558537"/>
    <lineage>
        <taxon>Bacteria</taxon>
        <taxon>Pseudomonadati</taxon>
        <taxon>Pseudomonadota</taxon>
        <taxon>Betaproteobacteria</taxon>
        <taxon>Burkholderiales</taxon>
        <taxon>Comamonadaceae</taxon>
        <taxon>Delftia</taxon>
    </lineage>
</organism>
<dbReference type="PANTHER" id="PTHR43877">
    <property type="entry name" value="AMINOALKYLPHOSPHONATE N-ACETYLTRANSFERASE-RELATED-RELATED"/>
    <property type="match status" value="1"/>
</dbReference>
<dbReference type="PANTHER" id="PTHR43877:SF2">
    <property type="entry name" value="AMINOALKYLPHOSPHONATE N-ACETYLTRANSFERASE-RELATED"/>
    <property type="match status" value="1"/>
</dbReference>
<evidence type="ECO:0000256" key="3">
    <source>
        <dbReference type="SAM" id="MobiDB-lite"/>
    </source>
</evidence>
<protein>
    <submittedName>
        <fullName evidence="5">GNAT family N-acetyltransferase</fullName>
    </submittedName>
</protein>
<evidence type="ECO:0000256" key="2">
    <source>
        <dbReference type="ARBA" id="ARBA00023315"/>
    </source>
</evidence>
<evidence type="ECO:0000259" key="4">
    <source>
        <dbReference type="PROSITE" id="PS51186"/>
    </source>
</evidence>
<keyword evidence="2" id="KW-0012">Acyltransferase</keyword>
<sequence>MLLEALRPRGLSVRPAQPEDQGLLRDLFLCARPHLQSLPLPQAALAALIDQQYGFQQAGHQRRFPHASHLVVQAGDTPIGALTLHDSAADLHIVDIVLALAARGQGHGTALLRWVQGSAAVLGRRVTLSVDATNPAAQRLYLRLGFSTLSADAIQFDMQWQAPQQAGHARTPPSMTSPERQHTP</sequence>
<dbReference type="EMBL" id="CP065748">
    <property type="protein sequence ID" value="QPS82895.1"/>
    <property type="molecule type" value="Genomic_DNA"/>
</dbReference>
<keyword evidence="1 5" id="KW-0808">Transferase</keyword>
<dbReference type="InterPro" id="IPR016181">
    <property type="entry name" value="Acyl_CoA_acyltransferase"/>
</dbReference>
<proteinExistence type="predicted"/>
<dbReference type="Proteomes" id="UP000595064">
    <property type="component" value="Chromosome"/>
</dbReference>
<feature type="region of interest" description="Disordered" evidence="3">
    <location>
        <begin position="162"/>
        <end position="184"/>
    </location>
</feature>
<dbReference type="KEGG" id="dla:I6G47_07395"/>
<dbReference type="SUPFAM" id="SSF55729">
    <property type="entry name" value="Acyl-CoA N-acyltransferases (Nat)"/>
    <property type="match status" value="1"/>
</dbReference>
<gene>
    <name evidence="5" type="ORF">I6G47_07395</name>
</gene>
<reference evidence="5 6" key="1">
    <citation type="submission" date="2020-12" db="EMBL/GenBank/DDBJ databases">
        <title>FDA dAtabase for Regulatory Grade micrObial Sequences (FDA-ARGOS): Supporting development and validation of Infectious Disease Dx tests.</title>
        <authorList>
            <person name="Sproer C."/>
            <person name="Gronow S."/>
            <person name="Severitt S."/>
            <person name="Schroder I."/>
            <person name="Tallon L."/>
            <person name="Sadzewicz L."/>
            <person name="Zhao X."/>
            <person name="Boylan J."/>
            <person name="Ott S."/>
            <person name="Bowen H."/>
            <person name="Vavikolanu K."/>
            <person name="Mehta A."/>
            <person name="Aluvathingal J."/>
            <person name="Nadendla S."/>
            <person name="Lowell S."/>
            <person name="Myers T."/>
            <person name="Yan Y."/>
            <person name="Sichtig H."/>
        </authorList>
    </citation>
    <scope>NUCLEOTIDE SEQUENCE [LARGE SCALE GENOMIC DNA]</scope>
    <source>
        <strain evidence="5 6">FDAARGOS_890</strain>
    </source>
</reference>
<dbReference type="CDD" id="cd04301">
    <property type="entry name" value="NAT_SF"/>
    <property type="match status" value="1"/>
</dbReference>
<dbReference type="AlphaFoldDB" id="A0A7T2YVF6"/>
<accession>A0A7T2YVF6</accession>
<dbReference type="InterPro" id="IPR000182">
    <property type="entry name" value="GNAT_dom"/>
</dbReference>
<dbReference type="GO" id="GO:0016747">
    <property type="term" value="F:acyltransferase activity, transferring groups other than amino-acyl groups"/>
    <property type="evidence" value="ECO:0007669"/>
    <property type="project" value="InterPro"/>
</dbReference>
<dbReference type="InterPro" id="IPR050832">
    <property type="entry name" value="Bact_Acetyltransf"/>
</dbReference>
<feature type="domain" description="N-acetyltransferase" evidence="4">
    <location>
        <begin position="11"/>
        <end position="163"/>
    </location>
</feature>
<dbReference type="Pfam" id="PF00583">
    <property type="entry name" value="Acetyltransf_1"/>
    <property type="match status" value="1"/>
</dbReference>
<keyword evidence="6" id="KW-1185">Reference proteome</keyword>
<dbReference type="PROSITE" id="PS51186">
    <property type="entry name" value="GNAT"/>
    <property type="match status" value="1"/>
</dbReference>
<evidence type="ECO:0000313" key="5">
    <source>
        <dbReference type="EMBL" id="QPS82895.1"/>
    </source>
</evidence>
<dbReference type="RefSeq" id="WP_016450616.1">
    <property type="nucleotide sequence ID" value="NZ_CP065748.1"/>
</dbReference>
<dbReference type="Gene3D" id="3.40.630.30">
    <property type="match status" value="1"/>
</dbReference>
<evidence type="ECO:0000256" key="1">
    <source>
        <dbReference type="ARBA" id="ARBA00022679"/>
    </source>
</evidence>
<name>A0A7T2YVF6_9BURK</name>
<evidence type="ECO:0000313" key="6">
    <source>
        <dbReference type="Proteomes" id="UP000595064"/>
    </source>
</evidence>